<comment type="caution">
    <text evidence="2">The sequence shown here is derived from an EMBL/GenBank/DDBJ whole genome shotgun (WGS) entry which is preliminary data.</text>
</comment>
<organism evidence="2 3">
    <name type="scientific">Rhizodiscina lignyota</name>
    <dbReference type="NCBI Taxonomy" id="1504668"/>
    <lineage>
        <taxon>Eukaryota</taxon>
        <taxon>Fungi</taxon>
        <taxon>Dikarya</taxon>
        <taxon>Ascomycota</taxon>
        <taxon>Pezizomycotina</taxon>
        <taxon>Dothideomycetes</taxon>
        <taxon>Pleosporomycetidae</taxon>
        <taxon>Aulographales</taxon>
        <taxon>Rhizodiscinaceae</taxon>
        <taxon>Rhizodiscina</taxon>
    </lineage>
</organism>
<dbReference type="Proteomes" id="UP000799772">
    <property type="component" value="Unassembled WGS sequence"/>
</dbReference>
<proteinExistence type="predicted"/>
<protein>
    <submittedName>
        <fullName evidence="2">Uncharacterized protein</fullName>
    </submittedName>
</protein>
<evidence type="ECO:0000256" key="1">
    <source>
        <dbReference type="SAM" id="SignalP"/>
    </source>
</evidence>
<evidence type="ECO:0000313" key="2">
    <source>
        <dbReference type="EMBL" id="KAF2098625.1"/>
    </source>
</evidence>
<feature type="signal peptide" evidence="1">
    <location>
        <begin position="1"/>
        <end position="18"/>
    </location>
</feature>
<keyword evidence="1" id="KW-0732">Signal</keyword>
<dbReference type="OrthoDB" id="10255963at2759"/>
<dbReference type="EMBL" id="ML978126">
    <property type="protein sequence ID" value="KAF2098625.1"/>
    <property type="molecule type" value="Genomic_DNA"/>
</dbReference>
<feature type="chain" id="PRO_5040280979" evidence="1">
    <location>
        <begin position="19"/>
        <end position="270"/>
    </location>
</feature>
<name>A0A9P4IG20_9PEZI</name>
<sequence>MISKSASFITLLASTVLANNPIDGSLFTDNNGIAAAQAAAPLWYMATSSCLPSAAEDGNGHQTDGVDVDVVLCAVNQKQDGGCPPAPAWTGANTGYYNIPGEPFPNIPTYFQIGYCDADQSWRIYYGVYFKHDVSHKSDWEWAIVKFTNQGNNQWSRYGVLMETDGSYGVGYWGDIPNTFDGTDDWEQDGNQNRDHPKLFFSKRHHSVHYDPNGSNKDTCVAPDFRANDYQFWAYWNLRRAQDVIDPNWTYGQATSPVHLDICDNRGQSF</sequence>
<keyword evidence="3" id="KW-1185">Reference proteome</keyword>
<dbReference type="AlphaFoldDB" id="A0A9P4IG20"/>
<accession>A0A9P4IG20</accession>
<evidence type="ECO:0000313" key="3">
    <source>
        <dbReference type="Proteomes" id="UP000799772"/>
    </source>
</evidence>
<reference evidence="2" key="1">
    <citation type="journal article" date="2020" name="Stud. Mycol.">
        <title>101 Dothideomycetes genomes: a test case for predicting lifestyles and emergence of pathogens.</title>
        <authorList>
            <person name="Haridas S."/>
            <person name="Albert R."/>
            <person name="Binder M."/>
            <person name="Bloem J."/>
            <person name="Labutti K."/>
            <person name="Salamov A."/>
            <person name="Andreopoulos B."/>
            <person name="Baker S."/>
            <person name="Barry K."/>
            <person name="Bills G."/>
            <person name="Bluhm B."/>
            <person name="Cannon C."/>
            <person name="Castanera R."/>
            <person name="Culley D."/>
            <person name="Daum C."/>
            <person name="Ezra D."/>
            <person name="Gonzalez J."/>
            <person name="Henrissat B."/>
            <person name="Kuo A."/>
            <person name="Liang C."/>
            <person name="Lipzen A."/>
            <person name="Lutzoni F."/>
            <person name="Magnuson J."/>
            <person name="Mondo S."/>
            <person name="Nolan M."/>
            <person name="Ohm R."/>
            <person name="Pangilinan J."/>
            <person name="Park H.-J."/>
            <person name="Ramirez L."/>
            <person name="Alfaro M."/>
            <person name="Sun H."/>
            <person name="Tritt A."/>
            <person name="Yoshinaga Y."/>
            <person name="Zwiers L.-H."/>
            <person name="Turgeon B."/>
            <person name="Goodwin S."/>
            <person name="Spatafora J."/>
            <person name="Crous P."/>
            <person name="Grigoriev I."/>
        </authorList>
    </citation>
    <scope>NUCLEOTIDE SEQUENCE</scope>
    <source>
        <strain evidence="2">CBS 133067</strain>
    </source>
</reference>
<gene>
    <name evidence="2" type="ORF">NA57DRAFT_75863</name>
</gene>